<feature type="transmembrane region" description="Helical" evidence="1">
    <location>
        <begin position="148"/>
        <end position="173"/>
    </location>
</feature>
<evidence type="ECO:0000256" key="1">
    <source>
        <dbReference type="SAM" id="Phobius"/>
    </source>
</evidence>
<feature type="transmembrane region" description="Helical" evidence="1">
    <location>
        <begin position="99"/>
        <end position="121"/>
    </location>
</feature>
<keyword evidence="1" id="KW-0472">Membrane</keyword>
<dbReference type="EMBL" id="BAABRL010000006">
    <property type="protein sequence ID" value="GAA5495984.1"/>
    <property type="molecule type" value="Genomic_DNA"/>
</dbReference>
<keyword evidence="1" id="KW-1133">Transmembrane helix</keyword>
<feature type="transmembrane region" description="Helical" evidence="1">
    <location>
        <begin position="59"/>
        <end position="83"/>
    </location>
</feature>
<evidence type="ECO:0000313" key="3">
    <source>
        <dbReference type="Proteomes" id="UP001424741"/>
    </source>
</evidence>
<evidence type="ECO:0000313" key="2">
    <source>
        <dbReference type="EMBL" id="GAA5495984.1"/>
    </source>
</evidence>
<comment type="caution">
    <text evidence="2">The sequence shown here is derived from an EMBL/GenBank/DDBJ whole genome shotgun (WGS) entry which is preliminary data.</text>
</comment>
<name>A0ABP9V241_9BACT</name>
<accession>A0ABP9V241</accession>
<sequence>MDLDWNTIKAYLAENEALTKGFVKAILGAIIGGFILKFKSRSRYQELHAKYRHVNIQSMVLGVFLFIAVSGLVYGGLCGAAWLRNQWLGESKYLIEFGMGFQICGAVFCGLFLSIFVHHYILQARLGVKGKCEYQEYVTWIRHKHRPVLNAVASVICVTIAIAVCGFMLASYAKVTDQGLTVNGPLELKETDYAWSDVKQLQCTLSMKTPKGEVRCVEQYSVTFRDGNSYSLSRADTNLDLKRLRRLFRYISFQSGVNIETVDPYPRGRNPMVELMK</sequence>
<dbReference type="RefSeq" id="WP_346188716.1">
    <property type="nucleotide sequence ID" value="NZ_BAABRL010000006.1"/>
</dbReference>
<proteinExistence type="predicted"/>
<organism evidence="2 3">
    <name type="scientific">Rubritalea halochordaticola</name>
    <dbReference type="NCBI Taxonomy" id="714537"/>
    <lineage>
        <taxon>Bacteria</taxon>
        <taxon>Pseudomonadati</taxon>
        <taxon>Verrucomicrobiota</taxon>
        <taxon>Verrucomicrobiia</taxon>
        <taxon>Verrucomicrobiales</taxon>
        <taxon>Rubritaleaceae</taxon>
        <taxon>Rubritalea</taxon>
    </lineage>
</organism>
<keyword evidence="3" id="KW-1185">Reference proteome</keyword>
<dbReference type="Proteomes" id="UP001424741">
    <property type="component" value="Unassembled WGS sequence"/>
</dbReference>
<keyword evidence="1" id="KW-0812">Transmembrane</keyword>
<gene>
    <name evidence="2" type="ORF">Rhal01_02165</name>
</gene>
<protein>
    <submittedName>
        <fullName evidence="2">Uncharacterized protein</fullName>
    </submittedName>
</protein>
<reference evidence="2 3" key="1">
    <citation type="submission" date="2024-02" db="EMBL/GenBank/DDBJ databases">
        <title>Rubritalea halochordaticola NBRC 107102.</title>
        <authorList>
            <person name="Ichikawa N."/>
            <person name="Katano-Makiyama Y."/>
            <person name="Hidaka K."/>
        </authorList>
    </citation>
    <scope>NUCLEOTIDE SEQUENCE [LARGE SCALE GENOMIC DNA]</scope>
    <source>
        <strain evidence="2 3">NBRC 107102</strain>
    </source>
</reference>